<dbReference type="InterPro" id="IPR000697">
    <property type="entry name" value="WH1/EVH1_dom"/>
</dbReference>
<keyword evidence="5" id="KW-1185">Reference proteome</keyword>
<evidence type="ECO:0000313" key="5">
    <source>
        <dbReference type="Proteomes" id="UP000567179"/>
    </source>
</evidence>
<dbReference type="SUPFAM" id="SSF50729">
    <property type="entry name" value="PH domain-like"/>
    <property type="match status" value="1"/>
</dbReference>
<name>A0A8H5F650_9AGAR</name>
<protein>
    <recommendedName>
        <fullName evidence="6">WH1 domain-containing protein</fullName>
    </recommendedName>
</protein>
<dbReference type="OrthoDB" id="8963340at2759"/>
<comment type="caution">
    <text evidence="4">The sequence shown here is derived from an EMBL/GenBank/DDBJ whole genome shotgun (WGS) entry which is preliminary data.</text>
</comment>
<sequence length="261" mass="29675">MSVDLRNTGPSGLEQNPHVVLAVAGARVYHTKLNVKDPQWTYSTWRGTLEFGRDVDTAQSLAQDISDAERHWFRLVDIESRRTVWIFKFPENFEYVIDRPFFHVFLGRTRRYGFLFNDDDEASVFGRKVVSQLQRGQPPKKGLLGSRNNSATRSNSLTGSIKRAMISAPAVHSFRHVAHVGINKDGVFEASKGLDDTWKSTLANMQGHGISVCDSDVFRQSNFGDGFWRGVEAIRAVDSPDAERYGGRLAKIFRERWLRLR</sequence>
<dbReference type="PROSITE" id="PS50108">
    <property type="entry name" value="CRIB"/>
    <property type="match status" value="1"/>
</dbReference>
<evidence type="ECO:0008006" key="6">
    <source>
        <dbReference type="Google" id="ProtNLM"/>
    </source>
</evidence>
<feature type="domain" description="CRIB" evidence="2">
    <location>
        <begin position="166"/>
        <end position="181"/>
    </location>
</feature>
<evidence type="ECO:0000313" key="4">
    <source>
        <dbReference type="EMBL" id="KAF5325210.1"/>
    </source>
</evidence>
<reference evidence="4 5" key="1">
    <citation type="journal article" date="2020" name="ISME J.">
        <title>Uncovering the hidden diversity of litter-decomposition mechanisms in mushroom-forming fungi.</title>
        <authorList>
            <person name="Floudas D."/>
            <person name="Bentzer J."/>
            <person name="Ahren D."/>
            <person name="Johansson T."/>
            <person name="Persson P."/>
            <person name="Tunlid A."/>
        </authorList>
    </citation>
    <scope>NUCLEOTIDE SEQUENCE [LARGE SCALE GENOMIC DNA]</scope>
    <source>
        <strain evidence="4 5">CBS 101986</strain>
    </source>
</reference>
<dbReference type="Pfam" id="PF00568">
    <property type="entry name" value="WH1"/>
    <property type="match status" value="1"/>
</dbReference>
<dbReference type="PROSITE" id="PS50229">
    <property type="entry name" value="WH1"/>
    <property type="match status" value="1"/>
</dbReference>
<dbReference type="Pfam" id="PF00786">
    <property type="entry name" value="PBD"/>
    <property type="match status" value="1"/>
</dbReference>
<dbReference type="InterPro" id="IPR000095">
    <property type="entry name" value="CRIB_dom"/>
</dbReference>
<feature type="compositionally biased region" description="Polar residues" evidence="1">
    <location>
        <begin position="146"/>
        <end position="155"/>
    </location>
</feature>
<evidence type="ECO:0000259" key="3">
    <source>
        <dbReference type="PROSITE" id="PS50229"/>
    </source>
</evidence>
<dbReference type="CDD" id="cd00132">
    <property type="entry name" value="CRIB"/>
    <property type="match status" value="1"/>
</dbReference>
<organism evidence="4 5">
    <name type="scientific">Psilocybe cf. subviscida</name>
    <dbReference type="NCBI Taxonomy" id="2480587"/>
    <lineage>
        <taxon>Eukaryota</taxon>
        <taxon>Fungi</taxon>
        <taxon>Dikarya</taxon>
        <taxon>Basidiomycota</taxon>
        <taxon>Agaricomycotina</taxon>
        <taxon>Agaricomycetes</taxon>
        <taxon>Agaricomycetidae</taxon>
        <taxon>Agaricales</taxon>
        <taxon>Agaricineae</taxon>
        <taxon>Strophariaceae</taxon>
        <taxon>Psilocybe</taxon>
    </lineage>
</organism>
<feature type="region of interest" description="Disordered" evidence="1">
    <location>
        <begin position="135"/>
        <end position="155"/>
    </location>
</feature>
<proteinExistence type="predicted"/>
<feature type="domain" description="WH1" evidence="3">
    <location>
        <begin position="13"/>
        <end position="136"/>
    </location>
</feature>
<dbReference type="InterPro" id="IPR036936">
    <property type="entry name" value="CRIB_dom_sf"/>
</dbReference>
<dbReference type="CDD" id="cd01205">
    <property type="entry name" value="EVH1_WASP-like"/>
    <property type="match status" value="1"/>
</dbReference>
<dbReference type="InterPro" id="IPR033927">
    <property type="entry name" value="WASPfam_EVH1"/>
</dbReference>
<dbReference type="AlphaFoldDB" id="A0A8H5F650"/>
<evidence type="ECO:0000256" key="1">
    <source>
        <dbReference type="SAM" id="MobiDB-lite"/>
    </source>
</evidence>
<dbReference type="SMART" id="SM00461">
    <property type="entry name" value="WH1"/>
    <property type="match status" value="1"/>
</dbReference>
<dbReference type="Gene3D" id="2.30.29.30">
    <property type="entry name" value="Pleckstrin-homology domain (PH domain)/Phosphotyrosine-binding domain (PTB)"/>
    <property type="match status" value="1"/>
</dbReference>
<evidence type="ECO:0000259" key="2">
    <source>
        <dbReference type="PROSITE" id="PS50108"/>
    </source>
</evidence>
<dbReference type="Gene3D" id="3.90.810.10">
    <property type="entry name" value="CRIB domain"/>
    <property type="match status" value="1"/>
</dbReference>
<dbReference type="EMBL" id="JAACJJ010000015">
    <property type="protein sequence ID" value="KAF5325210.1"/>
    <property type="molecule type" value="Genomic_DNA"/>
</dbReference>
<dbReference type="Proteomes" id="UP000567179">
    <property type="component" value="Unassembled WGS sequence"/>
</dbReference>
<accession>A0A8H5F650</accession>
<dbReference type="InterPro" id="IPR011993">
    <property type="entry name" value="PH-like_dom_sf"/>
</dbReference>
<gene>
    <name evidence="4" type="ORF">D9619_009737</name>
</gene>